<dbReference type="PANTHER" id="PTHR11138:SF5">
    <property type="entry name" value="METHIONYL-TRNA FORMYLTRANSFERASE, MITOCHONDRIAL"/>
    <property type="match status" value="1"/>
</dbReference>
<dbReference type="InterPro" id="IPR002376">
    <property type="entry name" value="Formyl_transf_N"/>
</dbReference>
<dbReference type="PATRIC" id="fig|1618645.3.peg.424"/>
<protein>
    <recommendedName>
        <fullName evidence="2">methionyl-tRNA formyltransferase</fullName>
        <ecNumber evidence="2">2.1.2.9</ecNumber>
    </recommendedName>
</protein>
<dbReference type="Gene3D" id="3.40.50.12230">
    <property type="match status" value="1"/>
</dbReference>
<evidence type="ECO:0000259" key="6">
    <source>
        <dbReference type="Pfam" id="PF02911"/>
    </source>
</evidence>
<dbReference type="InterPro" id="IPR041711">
    <property type="entry name" value="Met-tRNA-FMT_N"/>
</dbReference>
<dbReference type="EMBL" id="LCIR01000004">
    <property type="protein sequence ID" value="KKT60052.1"/>
    <property type="molecule type" value="Genomic_DNA"/>
</dbReference>
<keyword evidence="3 7" id="KW-0808">Transferase</keyword>
<dbReference type="GO" id="GO:0004479">
    <property type="term" value="F:methionyl-tRNA formyltransferase activity"/>
    <property type="evidence" value="ECO:0007669"/>
    <property type="project" value="UniProtKB-EC"/>
</dbReference>
<dbReference type="InterPro" id="IPR005793">
    <property type="entry name" value="Formyl_trans_C"/>
</dbReference>
<dbReference type="SUPFAM" id="SSF53328">
    <property type="entry name" value="Formyltransferase"/>
    <property type="match status" value="1"/>
</dbReference>
<dbReference type="SUPFAM" id="SSF50486">
    <property type="entry name" value="FMT C-terminal domain-like"/>
    <property type="match status" value="1"/>
</dbReference>
<evidence type="ECO:0000256" key="2">
    <source>
        <dbReference type="ARBA" id="ARBA00012261"/>
    </source>
</evidence>
<dbReference type="CDD" id="cd08646">
    <property type="entry name" value="FMT_core_Met-tRNA-FMT_N"/>
    <property type="match status" value="1"/>
</dbReference>
<dbReference type="Proteomes" id="UP000034087">
    <property type="component" value="Unassembled WGS sequence"/>
</dbReference>
<dbReference type="InterPro" id="IPR044135">
    <property type="entry name" value="Met-tRNA-FMT_C"/>
</dbReference>
<keyword evidence="4" id="KW-0648">Protein biosynthesis</keyword>
<evidence type="ECO:0000313" key="8">
    <source>
        <dbReference type="Proteomes" id="UP000034087"/>
    </source>
</evidence>
<dbReference type="EC" id="2.1.2.9" evidence="2"/>
<evidence type="ECO:0000313" key="7">
    <source>
        <dbReference type="EMBL" id="KKT60052.1"/>
    </source>
</evidence>
<feature type="domain" description="Formyl transferase C-terminal" evidence="6">
    <location>
        <begin position="161"/>
        <end position="209"/>
    </location>
</feature>
<evidence type="ECO:0000256" key="1">
    <source>
        <dbReference type="ARBA" id="ARBA00010699"/>
    </source>
</evidence>
<dbReference type="InterPro" id="IPR011034">
    <property type="entry name" value="Formyl_transferase-like_C_sf"/>
</dbReference>
<evidence type="ECO:0000256" key="3">
    <source>
        <dbReference type="ARBA" id="ARBA00022679"/>
    </source>
</evidence>
<dbReference type="AlphaFoldDB" id="A0A0G1KUN5"/>
<gene>
    <name evidence="7" type="ORF">UW53_C0004G0064</name>
</gene>
<dbReference type="CDD" id="cd08704">
    <property type="entry name" value="Met_tRNA_FMT_C"/>
    <property type="match status" value="1"/>
</dbReference>
<sequence>MKNKIVFFGGFKGFSEIYLNALKSAGFEIVPRAEDADFGVIAYYGKIIPKAVLELPKKGFLNAHPSLLPRWRGPSPVQAAILAGDKTTGVTIHIAIEKPDAGPILAQKEIPILPRDTCLSLTGKLAEEGASLLVQTVKKWLSGEIVPKEQDSSKATFTKLIKKADGEIDWSKPAEYIERMVRAYDPWPGTYTKMKNGRILKIKKAEVVNGVLKPIIVQPEGKKEMSWEAFLRGHRDWKM</sequence>
<reference evidence="7 8" key="1">
    <citation type="journal article" date="2015" name="Nature">
        <title>rRNA introns, odd ribosomes, and small enigmatic genomes across a large radiation of phyla.</title>
        <authorList>
            <person name="Brown C.T."/>
            <person name="Hug L.A."/>
            <person name="Thomas B.C."/>
            <person name="Sharon I."/>
            <person name="Castelle C.J."/>
            <person name="Singh A."/>
            <person name="Wilkins M.J."/>
            <person name="Williams K.H."/>
            <person name="Banfield J.F."/>
        </authorList>
    </citation>
    <scope>NUCLEOTIDE SEQUENCE [LARGE SCALE GENOMIC DNA]</scope>
</reference>
<dbReference type="PANTHER" id="PTHR11138">
    <property type="entry name" value="METHIONYL-TRNA FORMYLTRANSFERASE"/>
    <property type="match status" value="1"/>
</dbReference>
<dbReference type="Pfam" id="PF02911">
    <property type="entry name" value="Formyl_trans_C"/>
    <property type="match status" value="1"/>
</dbReference>
<evidence type="ECO:0000259" key="5">
    <source>
        <dbReference type="Pfam" id="PF00551"/>
    </source>
</evidence>
<name>A0A0G1KUN5_9BACT</name>
<dbReference type="Pfam" id="PF00551">
    <property type="entry name" value="Formyl_trans_N"/>
    <property type="match status" value="1"/>
</dbReference>
<comment type="similarity">
    <text evidence="1">Belongs to the Fmt family.</text>
</comment>
<proteinExistence type="inferred from homology"/>
<dbReference type="GO" id="GO:0005829">
    <property type="term" value="C:cytosol"/>
    <property type="evidence" value="ECO:0007669"/>
    <property type="project" value="TreeGrafter"/>
</dbReference>
<comment type="caution">
    <text evidence="7">The sequence shown here is derived from an EMBL/GenBank/DDBJ whole genome shotgun (WGS) entry which is preliminary data.</text>
</comment>
<dbReference type="InterPro" id="IPR036477">
    <property type="entry name" value="Formyl_transf_N_sf"/>
</dbReference>
<feature type="domain" description="Formyl transferase N-terminal" evidence="5">
    <location>
        <begin position="32"/>
        <end position="137"/>
    </location>
</feature>
<evidence type="ECO:0000256" key="4">
    <source>
        <dbReference type="ARBA" id="ARBA00022917"/>
    </source>
</evidence>
<accession>A0A0G1KUN5</accession>
<organism evidence="7 8">
    <name type="scientific">Candidatus Giovannonibacteria bacterium GW2011_GWA1_44_25</name>
    <dbReference type="NCBI Taxonomy" id="1618645"/>
    <lineage>
        <taxon>Bacteria</taxon>
        <taxon>Candidatus Giovannoniibacteriota</taxon>
    </lineage>
</organism>